<name>A0A165ZRH4_9AGAM</name>
<reference evidence="1 2" key="1">
    <citation type="journal article" date="2016" name="Mol. Biol. Evol.">
        <title>Comparative Genomics of Early-Diverging Mushroom-Forming Fungi Provides Insights into the Origins of Lignocellulose Decay Capabilities.</title>
        <authorList>
            <person name="Nagy L.G."/>
            <person name="Riley R."/>
            <person name="Tritt A."/>
            <person name="Adam C."/>
            <person name="Daum C."/>
            <person name="Floudas D."/>
            <person name="Sun H."/>
            <person name="Yadav J.S."/>
            <person name="Pangilinan J."/>
            <person name="Larsson K.H."/>
            <person name="Matsuura K."/>
            <person name="Barry K."/>
            <person name="Labutti K."/>
            <person name="Kuo R."/>
            <person name="Ohm R.A."/>
            <person name="Bhattacharya S.S."/>
            <person name="Shirouzu T."/>
            <person name="Yoshinaga Y."/>
            <person name="Martin F.M."/>
            <person name="Grigoriev I.V."/>
            <person name="Hibbett D.S."/>
        </authorList>
    </citation>
    <scope>NUCLEOTIDE SEQUENCE [LARGE SCALE GENOMIC DNA]</scope>
    <source>
        <strain evidence="1 2">CBS 109695</strain>
    </source>
</reference>
<proteinExistence type="predicted"/>
<sequence length="69" mass="7710">MHGPERVGGWNTCREWCARSHLALVQAKDIIYIPADQIDERVPPALIYEYPINPAPVPLSQTLSDATSH</sequence>
<gene>
    <name evidence="1" type="ORF">FIBSPDRAFT_198471</name>
</gene>
<protein>
    <submittedName>
        <fullName evidence="1">Uncharacterized protein</fullName>
    </submittedName>
</protein>
<dbReference type="AlphaFoldDB" id="A0A165ZRH4"/>
<accession>A0A165ZRH4</accession>
<dbReference type="Proteomes" id="UP000076532">
    <property type="component" value="Unassembled WGS sequence"/>
</dbReference>
<keyword evidence="2" id="KW-1185">Reference proteome</keyword>
<organism evidence="1 2">
    <name type="scientific">Athelia psychrophila</name>
    <dbReference type="NCBI Taxonomy" id="1759441"/>
    <lineage>
        <taxon>Eukaryota</taxon>
        <taxon>Fungi</taxon>
        <taxon>Dikarya</taxon>
        <taxon>Basidiomycota</taxon>
        <taxon>Agaricomycotina</taxon>
        <taxon>Agaricomycetes</taxon>
        <taxon>Agaricomycetidae</taxon>
        <taxon>Atheliales</taxon>
        <taxon>Atheliaceae</taxon>
        <taxon>Athelia</taxon>
    </lineage>
</organism>
<evidence type="ECO:0000313" key="1">
    <source>
        <dbReference type="EMBL" id="KZP10849.1"/>
    </source>
</evidence>
<evidence type="ECO:0000313" key="2">
    <source>
        <dbReference type="Proteomes" id="UP000076532"/>
    </source>
</evidence>
<dbReference type="EMBL" id="KV417672">
    <property type="protein sequence ID" value="KZP10849.1"/>
    <property type="molecule type" value="Genomic_DNA"/>
</dbReference>